<dbReference type="EMBL" id="KZ451950">
    <property type="protein sequence ID" value="PKA58950.1"/>
    <property type="molecule type" value="Genomic_DNA"/>
</dbReference>
<dbReference type="PANTHER" id="PTHR34777:SF1">
    <property type="entry name" value="VQ MOTIF-CONTAINING PROTEIN 10"/>
    <property type="match status" value="1"/>
</dbReference>
<protein>
    <recommendedName>
        <fullName evidence="2">VQ domain-containing protein</fullName>
    </recommendedName>
</protein>
<reference evidence="3 4" key="1">
    <citation type="journal article" date="2017" name="Nature">
        <title>The Apostasia genome and the evolution of orchids.</title>
        <authorList>
            <person name="Zhang G.Q."/>
            <person name="Liu K.W."/>
            <person name="Li Z."/>
            <person name="Lohaus R."/>
            <person name="Hsiao Y.Y."/>
            <person name="Niu S.C."/>
            <person name="Wang J.Y."/>
            <person name="Lin Y.C."/>
            <person name="Xu Q."/>
            <person name="Chen L.J."/>
            <person name="Yoshida K."/>
            <person name="Fujiwara S."/>
            <person name="Wang Z.W."/>
            <person name="Zhang Y.Q."/>
            <person name="Mitsuda N."/>
            <person name="Wang M."/>
            <person name="Liu G.H."/>
            <person name="Pecoraro L."/>
            <person name="Huang H.X."/>
            <person name="Xiao X.J."/>
            <person name="Lin M."/>
            <person name="Wu X.Y."/>
            <person name="Wu W.L."/>
            <person name="Chen Y.Y."/>
            <person name="Chang S.B."/>
            <person name="Sakamoto S."/>
            <person name="Ohme-Takagi M."/>
            <person name="Yagi M."/>
            <person name="Zeng S.J."/>
            <person name="Shen C.Y."/>
            <person name="Yeh C.M."/>
            <person name="Luo Y.B."/>
            <person name="Tsai W.C."/>
            <person name="Van de Peer Y."/>
            <person name="Liu Z.J."/>
        </authorList>
    </citation>
    <scope>NUCLEOTIDE SEQUENCE [LARGE SCALE GENOMIC DNA]</scope>
    <source>
        <strain evidence="4">cv. Shenzhen</strain>
        <tissue evidence="3">Stem</tissue>
    </source>
</reference>
<feature type="region of interest" description="Disordered" evidence="1">
    <location>
        <begin position="31"/>
        <end position="69"/>
    </location>
</feature>
<gene>
    <name evidence="3" type="ORF">AXF42_Ash001043</name>
</gene>
<evidence type="ECO:0000313" key="4">
    <source>
        <dbReference type="Proteomes" id="UP000236161"/>
    </source>
</evidence>
<accession>A0A2I0ATT4</accession>
<organism evidence="3 4">
    <name type="scientific">Apostasia shenzhenica</name>
    <dbReference type="NCBI Taxonomy" id="1088818"/>
    <lineage>
        <taxon>Eukaryota</taxon>
        <taxon>Viridiplantae</taxon>
        <taxon>Streptophyta</taxon>
        <taxon>Embryophyta</taxon>
        <taxon>Tracheophyta</taxon>
        <taxon>Spermatophyta</taxon>
        <taxon>Magnoliopsida</taxon>
        <taxon>Liliopsida</taxon>
        <taxon>Asparagales</taxon>
        <taxon>Orchidaceae</taxon>
        <taxon>Apostasioideae</taxon>
        <taxon>Apostasia</taxon>
    </lineage>
</organism>
<dbReference type="InterPro" id="IPR039608">
    <property type="entry name" value="VQ_1/10"/>
</dbReference>
<proteinExistence type="predicted"/>
<dbReference type="AlphaFoldDB" id="A0A2I0ATT4"/>
<dbReference type="PANTHER" id="PTHR34777">
    <property type="entry name" value="VQ MOTIF-CONTAINING PROTEIN 10"/>
    <property type="match status" value="1"/>
</dbReference>
<dbReference type="InterPro" id="IPR008889">
    <property type="entry name" value="VQ"/>
</dbReference>
<sequence length="94" mass="10073">MSTDGRRKVKVKYIVEQFVETDEARFKSVVQSLTGKDSPAATASAGRVEATAAGNEDRRSAPVAGSSAAQDKVLRIASDHSPTMDELFDLLCDN</sequence>
<keyword evidence="4" id="KW-1185">Reference proteome</keyword>
<dbReference type="OrthoDB" id="691083at2759"/>
<feature type="domain" description="VQ" evidence="2">
    <location>
        <begin position="17"/>
        <end position="39"/>
    </location>
</feature>
<evidence type="ECO:0000313" key="3">
    <source>
        <dbReference type="EMBL" id="PKA58950.1"/>
    </source>
</evidence>
<evidence type="ECO:0000256" key="1">
    <source>
        <dbReference type="SAM" id="MobiDB-lite"/>
    </source>
</evidence>
<evidence type="ECO:0000259" key="2">
    <source>
        <dbReference type="Pfam" id="PF05678"/>
    </source>
</evidence>
<dbReference type="Proteomes" id="UP000236161">
    <property type="component" value="Unassembled WGS sequence"/>
</dbReference>
<dbReference type="Pfam" id="PF05678">
    <property type="entry name" value="VQ"/>
    <property type="match status" value="1"/>
</dbReference>
<name>A0A2I0ATT4_9ASPA</name>